<evidence type="ECO:0000313" key="2">
    <source>
        <dbReference type="Proteomes" id="UP001165083"/>
    </source>
</evidence>
<reference evidence="1" key="1">
    <citation type="submission" date="2023-04" db="EMBL/GenBank/DDBJ databases">
        <title>Phytophthora lilii NBRC 32176.</title>
        <authorList>
            <person name="Ichikawa N."/>
            <person name="Sato H."/>
            <person name="Tonouchi N."/>
        </authorList>
    </citation>
    <scope>NUCLEOTIDE SEQUENCE</scope>
    <source>
        <strain evidence="1">NBRC 32176</strain>
    </source>
</reference>
<organism evidence="1 2">
    <name type="scientific">Phytophthora lilii</name>
    <dbReference type="NCBI Taxonomy" id="2077276"/>
    <lineage>
        <taxon>Eukaryota</taxon>
        <taxon>Sar</taxon>
        <taxon>Stramenopiles</taxon>
        <taxon>Oomycota</taxon>
        <taxon>Peronosporomycetes</taxon>
        <taxon>Peronosporales</taxon>
        <taxon>Peronosporaceae</taxon>
        <taxon>Phytophthora</taxon>
    </lineage>
</organism>
<name>A0A9W6WYX5_9STRA</name>
<dbReference type="AlphaFoldDB" id="A0A9W6WYX5"/>
<protein>
    <submittedName>
        <fullName evidence="1">Unnamed protein product</fullName>
    </submittedName>
</protein>
<dbReference type="PANTHER" id="PTHR13627:SF33">
    <property type="entry name" value="LICD FAMILY PROTEIN"/>
    <property type="match status" value="1"/>
</dbReference>
<dbReference type="EMBL" id="BSXW01000467">
    <property type="protein sequence ID" value="GMF23230.1"/>
    <property type="molecule type" value="Genomic_DNA"/>
</dbReference>
<sequence length="273" mass="31061">MRLLPSTIIFPHCSPQVLDASNIDYYADDRFNTMIKTIKPFAPPVFTGNHRKLCKDSSRLKQKFHYCLPISGTKDSDFCSKADRLDLLLPQTRSTRCHASVLHMLLVDVYEELQAHEYSPILTYGSLLGAVRNGSIIPFTEDTDIAYSGEITSDSALAEALWKKGYHLFTNRIWRVCVAPTHPLAGNLFDPDRPAKNFAMPYVDLYSMNKTEDEAAYTMQELRRRTLPTDSVEPFSKVMINGLPFNTVHDPEFFLLAEYGADFRSPKPRNRGK</sequence>
<keyword evidence="2" id="KW-1185">Reference proteome</keyword>
<dbReference type="InterPro" id="IPR052613">
    <property type="entry name" value="LicD_transferase"/>
</dbReference>
<dbReference type="PANTHER" id="PTHR13627">
    <property type="entry name" value="FUKUTIN RELATED PROTEIN"/>
    <property type="match status" value="1"/>
</dbReference>
<dbReference type="Proteomes" id="UP001165083">
    <property type="component" value="Unassembled WGS sequence"/>
</dbReference>
<evidence type="ECO:0000313" key="1">
    <source>
        <dbReference type="EMBL" id="GMF23230.1"/>
    </source>
</evidence>
<comment type="caution">
    <text evidence="1">The sequence shown here is derived from an EMBL/GenBank/DDBJ whole genome shotgun (WGS) entry which is preliminary data.</text>
</comment>
<proteinExistence type="predicted"/>
<accession>A0A9W6WYX5</accession>
<gene>
    <name evidence="1" type="ORF">Plil01_000935400</name>
</gene>
<dbReference type="OrthoDB" id="444255at2759"/>